<dbReference type="Proteomes" id="UP001174909">
    <property type="component" value="Unassembled WGS sequence"/>
</dbReference>
<evidence type="ECO:0000313" key="2">
    <source>
        <dbReference type="Proteomes" id="UP001174909"/>
    </source>
</evidence>
<name>A0AA35SSP3_GEOBA</name>
<reference evidence="1" key="1">
    <citation type="submission" date="2023-03" db="EMBL/GenBank/DDBJ databases">
        <authorList>
            <person name="Steffen K."/>
            <person name="Cardenas P."/>
        </authorList>
    </citation>
    <scope>NUCLEOTIDE SEQUENCE</scope>
</reference>
<gene>
    <name evidence="1" type="ORF">GBAR_LOCUS19310</name>
</gene>
<accession>A0AA35SSP3</accession>
<evidence type="ECO:0000313" key="1">
    <source>
        <dbReference type="EMBL" id="CAI8034261.1"/>
    </source>
</evidence>
<dbReference type="AlphaFoldDB" id="A0AA35SSP3"/>
<sequence>MYYTSVPLVSGKVFTVFHQRCLLTFLWYALQSIFSRSGSREASFLSSETDRLSEELSWLTAACLLSTSATLLRGLVVHFLSSRRPNGVFVWFRIQNRVFLSLFSSCRSIIMFSRVLLLSFIHRSPAENNSRLLQIMELMRETSRVEDELLG</sequence>
<protein>
    <submittedName>
        <fullName evidence="1">Uncharacterized protein</fullName>
    </submittedName>
</protein>
<dbReference type="EMBL" id="CASHTH010002722">
    <property type="protein sequence ID" value="CAI8034261.1"/>
    <property type="molecule type" value="Genomic_DNA"/>
</dbReference>
<comment type="caution">
    <text evidence="1">The sequence shown here is derived from an EMBL/GenBank/DDBJ whole genome shotgun (WGS) entry which is preliminary data.</text>
</comment>
<organism evidence="1 2">
    <name type="scientific">Geodia barretti</name>
    <name type="common">Barrett's horny sponge</name>
    <dbReference type="NCBI Taxonomy" id="519541"/>
    <lineage>
        <taxon>Eukaryota</taxon>
        <taxon>Metazoa</taxon>
        <taxon>Porifera</taxon>
        <taxon>Demospongiae</taxon>
        <taxon>Heteroscleromorpha</taxon>
        <taxon>Tetractinellida</taxon>
        <taxon>Astrophorina</taxon>
        <taxon>Geodiidae</taxon>
        <taxon>Geodia</taxon>
    </lineage>
</organism>
<keyword evidence="2" id="KW-1185">Reference proteome</keyword>
<proteinExistence type="predicted"/>